<proteinExistence type="predicted"/>
<dbReference type="Proteomes" id="UP000199474">
    <property type="component" value="Unassembled WGS sequence"/>
</dbReference>
<evidence type="ECO:0000313" key="1">
    <source>
        <dbReference type="EMBL" id="SFE10148.1"/>
    </source>
</evidence>
<evidence type="ECO:0000313" key="2">
    <source>
        <dbReference type="Proteomes" id="UP000199474"/>
    </source>
</evidence>
<accession>A0A1I1XU20</accession>
<sequence length="44" mass="4760">MRKLIILTGITGTLFAGILIFDSVNAKDVQAPLIQAETQAEDED</sequence>
<name>A0A1I1XU20_9BACI</name>
<reference evidence="2" key="1">
    <citation type="submission" date="2016-10" db="EMBL/GenBank/DDBJ databases">
        <authorList>
            <person name="Varghese N."/>
            <person name="Submissions S."/>
        </authorList>
    </citation>
    <scope>NUCLEOTIDE SEQUENCE [LARGE SCALE GENOMIC DNA]</scope>
    <source>
        <strain evidence="2">DSM 22530</strain>
    </source>
</reference>
<protein>
    <submittedName>
        <fullName evidence="1">Uncharacterized protein</fullName>
    </submittedName>
</protein>
<gene>
    <name evidence="1" type="ORF">SAMN05216238_10894</name>
</gene>
<dbReference type="EMBL" id="FOMR01000008">
    <property type="protein sequence ID" value="SFE10148.1"/>
    <property type="molecule type" value="Genomic_DNA"/>
</dbReference>
<keyword evidence="2" id="KW-1185">Reference proteome</keyword>
<dbReference type="RefSeq" id="WP_281242087.1">
    <property type="nucleotide sequence ID" value="NZ_FOMR01000008.1"/>
</dbReference>
<dbReference type="AlphaFoldDB" id="A0A1I1XU20"/>
<organism evidence="1 2">
    <name type="scientific">Lentibacillus persicus</name>
    <dbReference type="NCBI Taxonomy" id="640948"/>
    <lineage>
        <taxon>Bacteria</taxon>
        <taxon>Bacillati</taxon>
        <taxon>Bacillota</taxon>
        <taxon>Bacilli</taxon>
        <taxon>Bacillales</taxon>
        <taxon>Bacillaceae</taxon>
        <taxon>Lentibacillus</taxon>
    </lineage>
</organism>